<dbReference type="EMBL" id="BJVY01000020">
    <property type="protein sequence ID" value="GEL71966.1"/>
    <property type="molecule type" value="Genomic_DNA"/>
</dbReference>
<proteinExistence type="predicted"/>
<gene>
    <name evidence="1" type="ORF">MVI01_37500</name>
</gene>
<dbReference type="Proteomes" id="UP000321224">
    <property type="component" value="Unassembled WGS sequence"/>
</dbReference>
<accession>A0A511HEJ4</accession>
<reference evidence="1 2" key="1">
    <citation type="submission" date="2019-07" db="EMBL/GenBank/DDBJ databases">
        <title>Whole genome shotgun sequence of Myxococcus virescens NBRC 100334.</title>
        <authorList>
            <person name="Hosoyama A."/>
            <person name="Uohara A."/>
            <person name="Ohji S."/>
            <person name="Ichikawa N."/>
        </authorList>
    </citation>
    <scope>NUCLEOTIDE SEQUENCE [LARGE SCALE GENOMIC DNA]</scope>
    <source>
        <strain evidence="1 2">NBRC 100334</strain>
    </source>
</reference>
<evidence type="ECO:0000313" key="2">
    <source>
        <dbReference type="Proteomes" id="UP000321224"/>
    </source>
</evidence>
<comment type="caution">
    <text evidence="1">The sequence shown here is derived from an EMBL/GenBank/DDBJ whole genome shotgun (WGS) entry which is preliminary data.</text>
</comment>
<sequence>MLALPQPVVTTAATAAAIHMRRITVVLLLPVTGHLSPGRHLRAGFYMESLRPGNYSL</sequence>
<evidence type="ECO:0000313" key="1">
    <source>
        <dbReference type="EMBL" id="GEL71966.1"/>
    </source>
</evidence>
<dbReference type="AlphaFoldDB" id="A0A511HEJ4"/>
<organism evidence="1 2">
    <name type="scientific">Myxococcus virescens</name>
    <dbReference type="NCBI Taxonomy" id="83456"/>
    <lineage>
        <taxon>Bacteria</taxon>
        <taxon>Pseudomonadati</taxon>
        <taxon>Myxococcota</taxon>
        <taxon>Myxococcia</taxon>
        <taxon>Myxococcales</taxon>
        <taxon>Cystobacterineae</taxon>
        <taxon>Myxococcaceae</taxon>
        <taxon>Myxococcus</taxon>
    </lineage>
</organism>
<protein>
    <submittedName>
        <fullName evidence="1">Uncharacterized protein</fullName>
    </submittedName>
</protein>
<name>A0A511HEJ4_9BACT</name>